<evidence type="ECO:0000313" key="2">
    <source>
        <dbReference type="EMBL" id="TVU22244.1"/>
    </source>
</evidence>
<reference evidence="2 3" key="1">
    <citation type="journal article" date="2019" name="Sci. Rep.">
        <title>A high-quality genome of Eragrostis curvula grass provides insights into Poaceae evolution and supports new strategies to enhance forage quality.</title>
        <authorList>
            <person name="Carballo J."/>
            <person name="Santos B.A.C.M."/>
            <person name="Zappacosta D."/>
            <person name="Garbus I."/>
            <person name="Selva J.P."/>
            <person name="Gallo C.A."/>
            <person name="Diaz A."/>
            <person name="Albertini E."/>
            <person name="Caccamo M."/>
            <person name="Echenique V."/>
        </authorList>
    </citation>
    <scope>NUCLEOTIDE SEQUENCE [LARGE SCALE GENOMIC DNA]</scope>
    <source>
        <strain evidence="3">cv. Victoria</strain>
        <tissue evidence="2">Leaf</tissue>
    </source>
</reference>
<dbReference type="PROSITE" id="PS51477">
    <property type="entry name" value="PAH"/>
    <property type="match status" value="1"/>
</dbReference>
<organism evidence="2 3">
    <name type="scientific">Eragrostis curvula</name>
    <name type="common">weeping love grass</name>
    <dbReference type="NCBI Taxonomy" id="38414"/>
    <lineage>
        <taxon>Eukaryota</taxon>
        <taxon>Viridiplantae</taxon>
        <taxon>Streptophyta</taxon>
        <taxon>Embryophyta</taxon>
        <taxon>Tracheophyta</taxon>
        <taxon>Spermatophyta</taxon>
        <taxon>Magnoliopsida</taxon>
        <taxon>Liliopsida</taxon>
        <taxon>Poales</taxon>
        <taxon>Poaceae</taxon>
        <taxon>PACMAD clade</taxon>
        <taxon>Chloridoideae</taxon>
        <taxon>Eragrostideae</taxon>
        <taxon>Eragrostidinae</taxon>
        <taxon>Eragrostis</taxon>
    </lineage>
</organism>
<evidence type="ECO:0000313" key="3">
    <source>
        <dbReference type="Proteomes" id="UP000324897"/>
    </source>
</evidence>
<dbReference type="AlphaFoldDB" id="A0A5J9UFN3"/>
<proteinExistence type="predicted"/>
<comment type="caution">
    <text evidence="2">The sequence shown here is derived from an EMBL/GenBank/DDBJ whole genome shotgun (WGS) entry which is preliminary data.</text>
</comment>
<gene>
    <name evidence="2" type="ORF">EJB05_31928</name>
</gene>
<dbReference type="Proteomes" id="UP000324897">
    <property type="component" value="Unassembled WGS sequence"/>
</dbReference>
<comment type="subcellular location">
    <subcellularLocation>
        <location evidence="1">Nucleus</location>
    </subcellularLocation>
</comment>
<keyword evidence="3" id="KW-1185">Reference proteome</keyword>
<dbReference type="Gramene" id="TVU22244">
    <property type="protein sequence ID" value="TVU22244"/>
    <property type="gene ID" value="EJB05_31928"/>
</dbReference>
<dbReference type="InterPro" id="IPR003822">
    <property type="entry name" value="PAH"/>
</dbReference>
<dbReference type="EMBL" id="RWGY01000026">
    <property type="protein sequence ID" value="TVU22244.1"/>
    <property type="molecule type" value="Genomic_DNA"/>
</dbReference>
<evidence type="ECO:0000256" key="1">
    <source>
        <dbReference type="PROSITE-ProRule" id="PRU00810"/>
    </source>
</evidence>
<dbReference type="GO" id="GO:0005634">
    <property type="term" value="C:nucleus"/>
    <property type="evidence" value="ECO:0007669"/>
    <property type="project" value="UniProtKB-SubCell"/>
</dbReference>
<name>A0A5J9UFN3_9POAL</name>
<accession>A0A5J9UFN3</accession>
<protein>
    <submittedName>
        <fullName evidence="2">Uncharacterized protein</fullName>
    </submittedName>
</protein>
<sequence>MLYWSLFDILGRMELSQLEAYHSLQLLFRNHPDLREGLERFRPPVPTKHATTTFGRGFLCVLFHWLQSA</sequence>
<dbReference type="GO" id="GO:0006355">
    <property type="term" value="P:regulation of DNA-templated transcription"/>
    <property type="evidence" value="ECO:0007669"/>
    <property type="project" value="InterPro"/>
</dbReference>
<keyword evidence="1" id="KW-0539">Nucleus</keyword>